<comment type="caution">
    <text evidence="1">The sequence shown here is derived from an EMBL/GenBank/DDBJ whole genome shotgun (WGS) entry which is preliminary data.</text>
</comment>
<evidence type="ECO:0000313" key="1">
    <source>
        <dbReference type="EMBL" id="MCD9640519.1"/>
    </source>
</evidence>
<protein>
    <submittedName>
        <fullName evidence="1">Uncharacterized protein</fullName>
    </submittedName>
</protein>
<dbReference type="Proteomes" id="UP000823775">
    <property type="component" value="Unassembled WGS sequence"/>
</dbReference>
<sequence length="71" mass="7914">MLKDRSSAELAMGNLAEALEDAKEALTIAPNYLSSDYGQELLSQIRHEGRVERKADMTMNSQHQNQLISPP</sequence>
<gene>
    <name evidence="1" type="ORF">HAX54_025872</name>
</gene>
<proteinExistence type="predicted"/>
<accession>A0ABS8V1G5</accession>
<organism evidence="1 2">
    <name type="scientific">Datura stramonium</name>
    <name type="common">Jimsonweed</name>
    <name type="synonym">Common thornapple</name>
    <dbReference type="NCBI Taxonomy" id="4076"/>
    <lineage>
        <taxon>Eukaryota</taxon>
        <taxon>Viridiplantae</taxon>
        <taxon>Streptophyta</taxon>
        <taxon>Embryophyta</taxon>
        <taxon>Tracheophyta</taxon>
        <taxon>Spermatophyta</taxon>
        <taxon>Magnoliopsida</taxon>
        <taxon>eudicotyledons</taxon>
        <taxon>Gunneridae</taxon>
        <taxon>Pentapetalae</taxon>
        <taxon>asterids</taxon>
        <taxon>lamiids</taxon>
        <taxon>Solanales</taxon>
        <taxon>Solanaceae</taxon>
        <taxon>Solanoideae</taxon>
        <taxon>Datureae</taxon>
        <taxon>Datura</taxon>
    </lineage>
</organism>
<name>A0ABS8V1G5_DATST</name>
<keyword evidence="2" id="KW-1185">Reference proteome</keyword>
<dbReference type="EMBL" id="JACEIK010003142">
    <property type="protein sequence ID" value="MCD9640519.1"/>
    <property type="molecule type" value="Genomic_DNA"/>
</dbReference>
<reference evidence="1 2" key="1">
    <citation type="journal article" date="2021" name="BMC Genomics">
        <title>Datura genome reveals duplications of psychoactive alkaloid biosynthetic genes and high mutation rate following tissue culture.</title>
        <authorList>
            <person name="Rajewski A."/>
            <person name="Carter-House D."/>
            <person name="Stajich J."/>
            <person name="Litt A."/>
        </authorList>
    </citation>
    <scope>NUCLEOTIDE SEQUENCE [LARGE SCALE GENOMIC DNA]</scope>
    <source>
        <strain evidence="1">AR-01</strain>
    </source>
</reference>
<evidence type="ECO:0000313" key="2">
    <source>
        <dbReference type="Proteomes" id="UP000823775"/>
    </source>
</evidence>